<keyword evidence="4" id="KW-1185">Reference proteome</keyword>
<gene>
    <name evidence="3" type="ORF">Fot_06676</name>
</gene>
<evidence type="ECO:0000256" key="2">
    <source>
        <dbReference type="SAM" id="MobiDB-lite"/>
    </source>
</evidence>
<dbReference type="EMBL" id="JBFOLJ010000002">
    <property type="protein sequence ID" value="KAL2553057.1"/>
    <property type="molecule type" value="Genomic_DNA"/>
</dbReference>
<dbReference type="AlphaFoldDB" id="A0ABD1WTN5"/>
<protein>
    <submittedName>
        <fullName evidence="3">Uncharacterized protein</fullName>
    </submittedName>
</protein>
<proteinExistence type="predicted"/>
<dbReference type="Proteomes" id="UP001604277">
    <property type="component" value="Unassembled WGS sequence"/>
</dbReference>
<evidence type="ECO:0000256" key="1">
    <source>
        <dbReference type="SAM" id="Coils"/>
    </source>
</evidence>
<evidence type="ECO:0000313" key="4">
    <source>
        <dbReference type="Proteomes" id="UP001604277"/>
    </source>
</evidence>
<keyword evidence="1" id="KW-0175">Coiled coil</keyword>
<feature type="coiled-coil region" evidence="1">
    <location>
        <begin position="63"/>
        <end position="97"/>
    </location>
</feature>
<name>A0ABD1WTN5_9LAMI</name>
<organism evidence="3 4">
    <name type="scientific">Forsythia ovata</name>
    <dbReference type="NCBI Taxonomy" id="205694"/>
    <lineage>
        <taxon>Eukaryota</taxon>
        <taxon>Viridiplantae</taxon>
        <taxon>Streptophyta</taxon>
        <taxon>Embryophyta</taxon>
        <taxon>Tracheophyta</taxon>
        <taxon>Spermatophyta</taxon>
        <taxon>Magnoliopsida</taxon>
        <taxon>eudicotyledons</taxon>
        <taxon>Gunneridae</taxon>
        <taxon>Pentapetalae</taxon>
        <taxon>asterids</taxon>
        <taxon>lamiids</taxon>
        <taxon>Lamiales</taxon>
        <taxon>Oleaceae</taxon>
        <taxon>Forsythieae</taxon>
        <taxon>Forsythia</taxon>
    </lineage>
</organism>
<feature type="region of interest" description="Disordered" evidence="2">
    <location>
        <begin position="128"/>
        <end position="154"/>
    </location>
</feature>
<accession>A0ABD1WTN5</accession>
<sequence length="221" mass="25673">MEIELVGGGDDEEMKTDLKEEMTMKVKKILIKRLRILKNTYTYKNVKLQMKWMMKFFNKMLTYQLNKRSLQKQNQNVSNVEEEVQQSNELELELEQKPEVDDDQLIEEEVESIMSSFKALLDQENTEHFEEDGGTIQQEEVEENPPNNSSSSVNSWLCSTTSRSEFPFLTLNDGSCGQLEEKASLCLGQGKGFYLQRVGSQICVFFLRESTQRDILHNYVV</sequence>
<reference evidence="4" key="1">
    <citation type="submission" date="2024-07" db="EMBL/GenBank/DDBJ databases">
        <title>Two chromosome-level genome assemblies of Korean endemic species Abeliophyllum distichum and Forsythia ovata (Oleaceae).</title>
        <authorList>
            <person name="Jang H."/>
        </authorList>
    </citation>
    <scope>NUCLEOTIDE SEQUENCE [LARGE SCALE GENOMIC DNA]</scope>
</reference>
<feature type="compositionally biased region" description="Acidic residues" evidence="2">
    <location>
        <begin position="129"/>
        <end position="143"/>
    </location>
</feature>
<comment type="caution">
    <text evidence="3">The sequence shown here is derived from an EMBL/GenBank/DDBJ whole genome shotgun (WGS) entry which is preliminary data.</text>
</comment>
<feature type="compositionally biased region" description="Low complexity" evidence="2">
    <location>
        <begin position="144"/>
        <end position="154"/>
    </location>
</feature>
<evidence type="ECO:0000313" key="3">
    <source>
        <dbReference type="EMBL" id="KAL2553057.1"/>
    </source>
</evidence>